<keyword evidence="2" id="KW-1185">Reference proteome</keyword>
<evidence type="ECO:0000313" key="1">
    <source>
        <dbReference type="EMBL" id="ROS05719.1"/>
    </source>
</evidence>
<comment type="caution">
    <text evidence="1">The sequence shown here is derived from an EMBL/GenBank/DDBJ whole genome shotgun (WGS) entry which is preliminary data.</text>
</comment>
<evidence type="ECO:0000313" key="2">
    <source>
        <dbReference type="Proteomes" id="UP000275394"/>
    </source>
</evidence>
<dbReference type="Proteomes" id="UP000275394">
    <property type="component" value="Unassembled WGS sequence"/>
</dbReference>
<protein>
    <submittedName>
        <fullName evidence="1">Uncharacterized protein</fullName>
    </submittedName>
</protein>
<reference evidence="1 2" key="1">
    <citation type="submission" date="2018-11" db="EMBL/GenBank/DDBJ databases">
        <title>Genomic Encyclopedia of Type Strains, Phase IV (KMG-IV): sequencing the most valuable type-strain genomes for metagenomic binning, comparative biology and taxonomic classification.</title>
        <authorList>
            <person name="Goeker M."/>
        </authorList>
    </citation>
    <scope>NUCLEOTIDE SEQUENCE [LARGE SCALE GENOMIC DNA]</scope>
    <source>
        <strain evidence="1 2">DSM 100316</strain>
    </source>
</reference>
<sequence length="91" mass="9673">MHDSDYQVAVDAIGTAAVDALVDEYRPLTPRANGGRTSCLSIPITSNIGRKRGDSTIGARIVRTIGADKARHLAQALGGETIWLSSSRSKH</sequence>
<proteinExistence type="predicted"/>
<name>A0A3N2E206_9GAMM</name>
<dbReference type="EMBL" id="RKHR01000003">
    <property type="protein sequence ID" value="ROS05719.1"/>
    <property type="molecule type" value="Genomic_DNA"/>
</dbReference>
<gene>
    <name evidence="1" type="ORF">EDC56_1269</name>
</gene>
<organism evidence="1 2">
    <name type="scientific">Sinobacterium caligoides</name>
    <dbReference type="NCBI Taxonomy" id="933926"/>
    <lineage>
        <taxon>Bacteria</taxon>
        <taxon>Pseudomonadati</taxon>
        <taxon>Pseudomonadota</taxon>
        <taxon>Gammaproteobacteria</taxon>
        <taxon>Cellvibrionales</taxon>
        <taxon>Spongiibacteraceae</taxon>
        <taxon>Sinobacterium</taxon>
    </lineage>
</organism>
<dbReference type="AlphaFoldDB" id="A0A3N2E206"/>
<accession>A0A3N2E206</accession>